<name>X1G063_9ZZZZ</name>
<reference evidence="1" key="1">
    <citation type="journal article" date="2014" name="Front. Microbiol.">
        <title>High frequency of phylogenetically diverse reductive dehalogenase-homologous genes in deep subseafloor sedimentary metagenomes.</title>
        <authorList>
            <person name="Kawai M."/>
            <person name="Futagami T."/>
            <person name="Toyoda A."/>
            <person name="Takaki Y."/>
            <person name="Nishi S."/>
            <person name="Hori S."/>
            <person name="Arai W."/>
            <person name="Tsubouchi T."/>
            <person name="Morono Y."/>
            <person name="Uchiyama I."/>
            <person name="Ito T."/>
            <person name="Fujiyama A."/>
            <person name="Inagaki F."/>
            <person name="Takami H."/>
        </authorList>
    </citation>
    <scope>NUCLEOTIDE SEQUENCE</scope>
    <source>
        <strain evidence="1">Expedition CK06-06</strain>
    </source>
</reference>
<sequence>MSIGLVFNILFDLKHFNALSLLLTEGGSPVGHALVFSSDKETLVFGFFGVSNDEEDRIKYLIEKLIEFAE</sequence>
<dbReference type="AlphaFoldDB" id="X1G063"/>
<organism evidence="1">
    <name type="scientific">marine sediment metagenome</name>
    <dbReference type="NCBI Taxonomy" id="412755"/>
    <lineage>
        <taxon>unclassified sequences</taxon>
        <taxon>metagenomes</taxon>
        <taxon>ecological metagenomes</taxon>
    </lineage>
</organism>
<proteinExistence type="predicted"/>
<accession>X1G063</accession>
<gene>
    <name evidence="1" type="ORF">S03H2_26014</name>
</gene>
<evidence type="ECO:0000313" key="1">
    <source>
        <dbReference type="EMBL" id="GAH38195.1"/>
    </source>
</evidence>
<protein>
    <submittedName>
        <fullName evidence="1">Uncharacterized protein</fullName>
    </submittedName>
</protein>
<feature type="non-terminal residue" evidence="1">
    <location>
        <position position="70"/>
    </location>
</feature>
<comment type="caution">
    <text evidence="1">The sequence shown here is derived from an EMBL/GenBank/DDBJ whole genome shotgun (WGS) entry which is preliminary data.</text>
</comment>
<dbReference type="EMBL" id="BARU01014913">
    <property type="protein sequence ID" value="GAH38195.1"/>
    <property type="molecule type" value="Genomic_DNA"/>
</dbReference>